<gene>
    <name evidence="1" type="ORF">L916_21796</name>
</gene>
<sequence>YKKLLTKPNYAYKIPQEKLQEYHTKLNEFITRNKAQRK</sequence>
<reference evidence="1" key="1">
    <citation type="submission" date="2013-11" db="EMBL/GenBank/DDBJ databases">
        <title>The Genome Sequence of Phytophthora parasitica CJ05E6.</title>
        <authorList>
            <consortium name="The Broad Institute Genomics Platform"/>
            <person name="Russ C."/>
            <person name="Tyler B."/>
            <person name="Panabieres F."/>
            <person name="Shan W."/>
            <person name="Tripathy S."/>
            <person name="Grunwald N."/>
            <person name="Machado M."/>
            <person name="Johnson C.S."/>
            <person name="Arredondo F."/>
            <person name="Hong C."/>
            <person name="Coffey M."/>
            <person name="Young S.K."/>
            <person name="Zeng Q."/>
            <person name="Gargeya S."/>
            <person name="Fitzgerald M."/>
            <person name="Abouelleil A."/>
            <person name="Alvarado L."/>
            <person name="Chapman S.B."/>
            <person name="Gainer-Dewar J."/>
            <person name="Goldberg J."/>
            <person name="Griggs A."/>
            <person name="Gujja S."/>
            <person name="Hansen M."/>
            <person name="Howarth C."/>
            <person name="Imamovic A."/>
            <person name="Ireland A."/>
            <person name="Larimer J."/>
            <person name="McCowan C."/>
            <person name="Murphy C."/>
            <person name="Pearson M."/>
            <person name="Poon T.W."/>
            <person name="Priest M."/>
            <person name="Roberts A."/>
            <person name="Saif S."/>
            <person name="Shea T."/>
            <person name="Sykes S."/>
            <person name="Wortman J."/>
            <person name="Nusbaum C."/>
            <person name="Birren B."/>
        </authorList>
    </citation>
    <scope>NUCLEOTIDE SEQUENCE [LARGE SCALE GENOMIC DNA]</scope>
    <source>
        <strain evidence="1">CJ05E6</strain>
    </source>
</reference>
<evidence type="ECO:0000313" key="1">
    <source>
        <dbReference type="EMBL" id="ETL24192.1"/>
    </source>
</evidence>
<dbReference type="Proteomes" id="UP000053864">
    <property type="component" value="Unassembled WGS sequence"/>
</dbReference>
<organism evidence="1">
    <name type="scientific">Phytophthora nicotianae</name>
    <name type="common">Potato buckeye rot agent</name>
    <name type="synonym">Phytophthora parasitica</name>
    <dbReference type="NCBI Taxonomy" id="4792"/>
    <lineage>
        <taxon>Eukaryota</taxon>
        <taxon>Sar</taxon>
        <taxon>Stramenopiles</taxon>
        <taxon>Oomycota</taxon>
        <taxon>Peronosporomycetes</taxon>
        <taxon>Peronosporales</taxon>
        <taxon>Peronosporaceae</taxon>
        <taxon>Phytophthora</taxon>
    </lineage>
</organism>
<dbReference type="AlphaFoldDB" id="W2HSM9"/>
<dbReference type="EMBL" id="KI677013">
    <property type="protein sequence ID" value="ETL24192.1"/>
    <property type="molecule type" value="Genomic_DNA"/>
</dbReference>
<accession>W2HSM9</accession>
<protein>
    <submittedName>
        <fullName evidence="1">Uncharacterized protein</fullName>
    </submittedName>
</protein>
<feature type="non-terminal residue" evidence="1">
    <location>
        <position position="1"/>
    </location>
</feature>
<name>W2HSM9_PHYNI</name>
<proteinExistence type="predicted"/>